<comment type="catalytic activity">
    <reaction evidence="6">
        <text>2 R'C(R)SH + O2 = R'C(R)S-S(R)CR' + H2O2</text>
        <dbReference type="Rhea" id="RHEA:17357"/>
        <dbReference type="ChEBI" id="CHEBI:15379"/>
        <dbReference type="ChEBI" id="CHEBI:16240"/>
        <dbReference type="ChEBI" id="CHEBI:16520"/>
        <dbReference type="ChEBI" id="CHEBI:17412"/>
        <dbReference type="EC" id="1.8.3.2"/>
    </reaction>
</comment>
<keyword evidence="5" id="KW-1015">Disulfide bond</keyword>
<dbReference type="EMBL" id="AHZU02000081">
    <property type="protein sequence ID" value="KFG48737.1"/>
    <property type="molecule type" value="Genomic_DNA"/>
</dbReference>
<gene>
    <name evidence="9" type="ORF">TGDOM2_232815</name>
</gene>
<dbReference type="PROSITE" id="PS51324">
    <property type="entry name" value="ERV_ALR"/>
    <property type="match status" value="1"/>
</dbReference>
<keyword evidence="2 6" id="KW-0285">Flavoprotein</keyword>
<dbReference type="Pfam" id="PF04777">
    <property type="entry name" value="Evr1_Alr"/>
    <property type="match status" value="1"/>
</dbReference>
<evidence type="ECO:0000256" key="7">
    <source>
        <dbReference type="SAM" id="MobiDB-lite"/>
    </source>
</evidence>
<evidence type="ECO:0000256" key="3">
    <source>
        <dbReference type="ARBA" id="ARBA00022827"/>
    </source>
</evidence>
<evidence type="ECO:0000256" key="2">
    <source>
        <dbReference type="ARBA" id="ARBA00022630"/>
    </source>
</evidence>
<feature type="compositionally biased region" description="Low complexity" evidence="7">
    <location>
        <begin position="35"/>
        <end position="53"/>
    </location>
</feature>
<feature type="compositionally biased region" description="Polar residues" evidence="7">
    <location>
        <begin position="10"/>
        <end position="19"/>
    </location>
</feature>
<dbReference type="EC" id="1.8.3.2" evidence="6"/>
<keyword evidence="4 6" id="KW-0560">Oxidoreductase</keyword>
<organism evidence="9 10">
    <name type="scientific">Toxoplasma gondii GAB2-2007-GAL-DOM2</name>
    <dbReference type="NCBI Taxonomy" id="1130820"/>
    <lineage>
        <taxon>Eukaryota</taxon>
        <taxon>Sar</taxon>
        <taxon>Alveolata</taxon>
        <taxon>Apicomplexa</taxon>
        <taxon>Conoidasida</taxon>
        <taxon>Coccidia</taxon>
        <taxon>Eucoccidiorida</taxon>
        <taxon>Eimeriorina</taxon>
        <taxon>Sarcocystidae</taxon>
        <taxon>Toxoplasma</taxon>
    </lineage>
</organism>
<evidence type="ECO:0000256" key="4">
    <source>
        <dbReference type="ARBA" id="ARBA00023002"/>
    </source>
</evidence>
<sequence>MGNSAGAYSFRNQQVSATVPASRESSLEDARKQPSRSNASTGSVSSSTTSFGGQNANTSPDSIGMPTFGVEGEGVDNSNGTRSVAVRVTLPAVSGGGAHVSGVTTAPAGVTPQGAQISIPSVESGIGPESDAQRPSMHPPIHFCAETNDPQDPCNAQWLLLWTYAAYASPRPSAEEQRHLRVFFEEFPDQCTFGPAARCYSEAVKTFPPRVESRRDLMLWLCLVENQCRLKLDMPTRPCRYSELVRRWRYDDGYL</sequence>
<dbReference type="SUPFAM" id="SSF69000">
    <property type="entry name" value="FAD-dependent thiol oxidase"/>
    <property type="match status" value="1"/>
</dbReference>
<evidence type="ECO:0000256" key="6">
    <source>
        <dbReference type="RuleBase" id="RU371123"/>
    </source>
</evidence>
<feature type="region of interest" description="Disordered" evidence="7">
    <location>
        <begin position="1"/>
        <end position="79"/>
    </location>
</feature>
<evidence type="ECO:0000256" key="5">
    <source>
        <dbReference type="ARBA" id="ARBA00023157"/>
    </source>
</evidence>
<dbReference type="AlphaFoldDB" id="A0A086KWG9"/>
<accession>A0A086KWG9</accession>
<dbReference type="Gene3D" id="1.20.120.310">
    <property type="entry name" value="ERV/ALR sulfhydryl oxidase domain"/>
    <property type="match status" value="1"/>
</dbReference>
<dbReference type="InterPro" id="IPR017905">
    <property type="entry name" value="ERV/ALR_sulphydryl_oxidase"/>
</dbReference>
<keyword evidence="3 6" id="KW-0274">FAD</keyword>
<feature type="domain" description="ERV/ALR sulfhydryl oxidase" evidence="8">
    <location>
        <begin position="146"/>
        <end position="248"/>
    </location>
</feature>
<proteinExistence type="predicted"/>
<evidence type="ECO:0000256" key="1">
    <source>
        <dbReference type="ARBA" id="ARBA00001974"/>
    </source>
</evidence>
<reference evidence="9 10" key="1">
    <citation type="submission" date="2014-02" db="EMBL/GenBank/DDBJ databases">
        <authorList>
            <person name="Sibley D."/>
            <person name="Venepally P."/>
            <person name="Karamycheva S."/>
            <person name="Hadjithomas M."/>
            <person name="Khan A."/>
            <person name="Brunk B."/>
            <person name="Roos D."/>
            <person name="Caler E."/>
            <person name="Lorenzi H."/>
        </authorList>
    </citation>
    <scope>NUCLEOTIDE SEQUENCE [LARGE SCALE GENOMIC DNA]</scope>
    <source>
        <strain evidence="9 10">GAB2-2007-GAL-DOM2</strain>
    </source>
</reference>
<dbReference type="VEuPathDB" id="ToxoDB:TGDOM2_232815"/>
<evidence type="ECO:0000259" key="8">
    <source>
        <dbReference type="PROSITE" id="PS51324"/>
    </source>
</evidence>
<evidence type="ECO:0000313" key="10">
    <source>
        <dbReference type="Proteomes" id="UP000028837"/>
    </source>
</evidence>
<dbReference type="Proteomes" id="UP000028837">
    <property type="component" value="Unassembled WGS sequence"/>
</dbReference>
<comment type="caution">
    <text evidence="9">The sequence shown here is derived from an EMBL/GenBank/DDBJ whole genome shotgun (WGS) entry which is preliminary data.</text>
</comment>
<name>A0A086KWG9_TOXGO</name>
<evidence type="ECO:0000313" key="9">
    <source>
        <dbReference type="EMBL" id="KFG48737.1"/>
    </source>
</evidence>
<dbReference type="InterPro" id="IPR036774">
    <property type="entry name" value="ERV/ALR_sulphydryl_oxid_sf"/>
</dbReference>
<dbReference type="GO" id="GO:0016972">
    <property type="term" value="F:thiol oxidase activity"/>
    <property type="evidence" value="ECO:0007669"/>
    <property type="project" value="UniProtKB-EC"/>
</dbReference>
<comment type="cofactor">
    <cofactor evidence="1 6">
        <name>FAD</name>
        <dbReference type="ChEBI" id="CHEBI:57692"/>
    </cofactor>
</comment>
<dbReference type="OrthoDB" id="330114at2759"/>
<protein>
    <recommendedName>
        <fullName evidence="6">Sulfhydryl oxidase</fullName>
        <ecNumber evidence="6">1.8.3.2</ecNumber>
    </recommendedName>
</protein>